<feature type="transmembrane region" description="Helical" evidence="1">
    <location>
        <begin position="183"/>
        <end position="206"/>
    </location>
</feature>
<proteinExistence type="predicted"/>
<protein>
    <submittedName>
        <fullName evidence="2">Membrane protein</fullName>
    </submittedName>
</protein>
<dbReference type="EMBL" id="BMOS01000006">
    <property type="protein sequence ID" value="GGN53948.1"/>
    <property type="molecule type" value="Genomic_DNA"/>
</dbReference>
<reference evidence="2" key="2">
    <citation type="submission" date="2020-09" db="EMBL/GenBank/DDBJ databases">
        <authorList>
            <person name="Sun Q."/>
            <person name="Ohkuma M."/>
        </authorList>
    </citation>
    <scope>NUCLEOTIDE SEQUENCE</scope>
    <source>
        <strain evidence="2">JCM 17251</strain>
    </source>
</reference>
<dbReference type="GO" id="GO:0005886">
    <property type="term" value="C:plasma membrane"/>
    <property type="evidence" value="ECO:0007669"/>
    <property type="project" value="UniProtKB-SubCell"/>
</dbReference>
<organism evidence="2 3">
    <name type="scientific">Oceanobacillus indicireducens</name>
    <dbReference type="NCBI Taxonomy" id="1004261"/>
    <lineage>
        <taxon>Bacteria</taxon>
        <taxon>Bacillati</taxon>
        <taxon>Bacillota</taxon>
        <taxon>Bacilli</taxon>
        <taxon>Bacillales</taxon>
        <taxon>Bacillaceae</taxon>
        <taxon>Oceanobacillus</taxon>
    </lineage>
</organism>
<name>A0A917XVW4_9BACI</name>
<keyword evidence="1" id="KW-1133">Transmembrane helix</keyword>
<accession>A0A917XVW4</accession>
<keyword evidence="3" id="KW-1185">Reference proteome</keyword>
<dbReference type="GO" id="GO:0140359">
    <property type="term" value="F:ABC-type transporter activity"/>
    <property type="evidence" value="ECO:0007669"/>
    <property type="project" value="InterPro"/>
</dbReference>
<feature type="transmembrane region" description="Helical" evidence="1">
    <location>
        <begin position="119"/>
        <end position="141"/>
    </location>
</feature>
<dbReference type="PANTHER" id="PTHR43471">
    <property type="entry name" value="ABC TRANSPORTER PERMEASE"/>
    <property type="match status" value="1"/>
</dbReference>
<dbReference type="RefSeq" id="WP_188856356.1">
    <property type="nucleotide sequence ID" value="NZ_BMOS01000006.1"/>
</dbReference>
<feature type="transmembrane region" description="Helical" evidence="1">
    <location>
        <begin position="21"/>
        <end position="42"/>
    </location>
</feature>
<evidence type="ECO:0000313" key="2">
    <source>
        <dbReference type="EMBL" id="GGN53948.1"/>
    </source>
</evidence>
<evidence type="ECO:0000313" key="3">
    <source>
        <dbReference type="Proteomes" id="UP000624041"/>
    </source>
</evidence>
<sequence>MRQWQTLVKKELLGNFRDRKWIWVPIVLILLAVMDPVSNYYLPQILDAVGGLPDGAIYEMPQVTGIDAITMSISQLSSLGILIFVLISMGTIAGERKSGIAELILVKPVSYTAYIMSKWTALLALVLVSYIVSMLFAWYYIGMLYEFIPIGDFLLLLFFYGLWFILVVTLSIFYNTVFRSPGLVAFSTIATIIVLSVVTSMFGQKLNYSPSNLSNHALHYLQTGDISGALIGSAVTTISICALLLVWSIYIFQTKEHAS</sequence>
<keyword evidence="1" id="KW-0472">Membrane</keyword>
<feature type="transmembrane region" description="Helical" evidence="1">
    <location>
        <begin position="153"/>
        <end position="174"/>
    </location>
</feature>
<evidence type="ECO:0000256" key="1">
    <source>
        <dbReference type="SAM" id="Phobius"/>
    </source>
</evidence>
<reference evidence="2" key="1">
    <citation type="journal article" date="2014" name="Int. J. Syst. Evol. Microbiol.">
        <title>Complete genome sequence of Corynebacterium casei LMG S-19264T (=DSM 44701T), isolated from a smear-ripened cheese.</title>
        <authorList>
            <consortium name="US DOE Joint Genome Institute (JGI-PGF)"/>
            <person name="Walter F."/>
            <person name="Albersmeier A."/>
            <person name="Kalinowski J."/>
            <person name="Ruckert C."/>
        </authorList>
    </citation>
    <scope>NUCLEOTIDE SEQUENCE</scope>
    <source>
        <strain evidence="2">JCM 17251</strain>
    </source>
</reference>
<keyword evidence="1" id="KW-0812">Transmembrane</keyword>
<dbReference type="Pfam" id="PF12679">
    <property type="entry name" value="ABC2_membrane_2"/>
    <property type="match status" value="1"/>
</dbReference>
<dbReference type="AlphaFoldDB" id="A0A917XVW4"/>
<gene>
    <name evidence="2" type="ORF">GCM10007971_11000</name>
</gene>
<feature type="transmembrane region" description="Helical" evidence="1">
    <location>
        <begin position="226"/>
        <end position="252"/>
    </location>
</feature>
<feature type="transmembrane region" description="Helical" evidence="1">
    <location>
        <begin position="68"/>
        <end position="87"/>
    </location>
</feature>
<comment type="caution">
    <text evidence="2">The sequence shown here is derived from an EMBL/GenBank/DDBJ whole genome shotgun (WGS) entry which is preliminary data.</text>
</comment>
<dbReference type="Proteomes" id="UP000624041">
    <property type="component" value="Unassembled WGS sequence"/>
</dbReference>